<dbReference type="Pfam" id="PF19343">
    <property type="entry name" value="HAM1_N"/>
    <property type="match status" value="2"/>
</dbReference>
<feature type="coiled-coil region" evidence="1">
    <location>
        <begin position="770"/>
        <end position="797"/>
    </location>
</feature>
<accession>A0A316YW64</accession>
<feature type="region of interest" description="Disordered" evidence="2">
    <location>
        <begin position="847"/>
        <end position="934"/>
    </location>
</feature>
<dbReference type="RefSeq" id="XP_025379481.1">
    <property type="nucleotide sequence ID" value="XM_025523969.1"/>
</dbReference>
<feature type="domain" description="HAM1-like N-terminal" evidence="3">
    <location>
        <begin position="347"/>
        <end position="684"/>
    </location>
</feature>
<feature type="compositionally biased region" description="Basic and acidic residues" evidence="2">
    <location>
        <begin position="95"/>
        <end position="105"/>
    </location>
</feature>
<dbReference type="OrthoDB" id="5407957at2759"/>
<dbReference type="InterPro" id="IPR045967">
    <property type="entry name" value="HAM1-like_N"/>
</dbReference>
<keyword evidence="1" id="KW-0175">Coiled coil</keyword>
<feature type="domain" description="HAM1-like N-terminal" evidence="3">
    <location>
        <begin position="5"/>
        <end position="176"/>
    </location>
</feature>
<evidence type="ECO:0000313" key="4">
    <source>
        <dbReference type="EMBL" id="PWN92283.1"/>
    </source>
</evidence>
<protein>
    <recommendedName>
        <fullName evidence="3">HAM1-like N-terminal domain-containing protein</fullName>
    </recommendedName>
</protein>
<name>A0A316YW64_9BASI</name>
<dbReference type="EMBL" id="KZ819635">
    <property type="protein sequence ID" value="PWN92283.1"/>
    <property type="molecule type" value="Genomic_DNA"/>
</dbReference>
<dbReference type="PANTHER" id="PTHR31138">
    <property type="entry name" value="CHROMOSOME 19, WHOLE GENOME SHOTGUN SEQUENCE"/>
    <property type="match status" value="1"/>
</dbReference>
<dbReference type="Proteomes" id="UP000245768">
    <property type="component" value="Unassembled WGS sequence"/>
</dbReference>
<evidence type="ECO:0000259" key="3">
    <source>
        <dbReference type="Pfam" id="PF19343"/>
    </source>
</evidence>
<keyword evidence="5" id="KW-1185">Reference proteome</keyword>
<reference evidence="4 5" key="1">
    <citation type="journal article" date="2018" name="Mol. Biol. Evol.">
        <title>Broad Genomic Sampling Reveals a Smut Pathogenic Ancestry of the Fungal Clade Ustilaginomycotina.</title>
        <authorList>
            <person name="Kijpornyongpan T."/>
            <person name="Mondo S.J."/>
            <person name="Barry K."/>
            <person name="Sandor L."/>
            <person name="Lee J."/>
            <person name="Lipzen A."/>
            <person name="Pangilinan J."/>
            <person name="LaButti K."/>
            <person name="Hainaut M."/>
            <person name="Henrissat B."/>
            <person name="Grigoriev I.V."/>
            <person name="Spatafora J.W."/>
            <person name="Aime M.C."/>
        </authorList>
    </citation>
    <scope>NUCLEOTIDE SEQUENCE [LARGE SCALE GENOMIC DNA]</scope>
    <source>
        <strain evidence="4 5">MCA 4198</strain>
    </source>
</reference>
<evidence type="ECO:0000256" key="2">
    <source>
        <dbReference type="SAM" id="MobiDB-lite"/>
    </source>
</evidence>
<feature type="compositionally biased region" description="Basic and acidic residues" evidence="2">
    <location>
        <begin position="114"/>
        <end position="124"/>
    </location>
</feature>
<evidence type="ECO:0000313" key="5">
    <source>
        <dbReference type="Proteomes" id="UP000245768"/>
    </source>
</evidence>
<organism evidence="4 5">
    <name type="scientific">Acaromyces ingoldii</name>
    <dbReference type="NCBI Taxonomy" id="215250"/>
    <lineage>
        <taxon>Eukaryota</taxon>
        <taxon>Fungi</taxon>
        <taxon>Dikarya</taxon>
        <taxon>Basidiomycota</taxon>
        <taxon>Ustilaginomycotina</taxon>
        <taxon>Exobasidiomycetes</taxon>
        <taxon>Exobasidiales</taxon>
        <taxon>Cryptobasidiaceae</taxon>
        <taxon>Acaromyces</taxon>
    </lineage>
</organism>
<sequence>MTLIDALAALQEGALPTNQQTIAFLRSLAPPPSERGDGTKQTSRLVGDLQTVLDDLIVLIKERNGDEELQEFLWRTGGVAGQIGQDGLRIRFGKDEEAKRRTKEDKKKKKTKPSLKERARKTEATMKSNATTAVHHLRALTKLLVVQPELRHIIADFGYMFAEVVDKSTGQSIAEARQEFGQVKSTTGTMQSITDRAFAASQAQKVQTRDVVSNLGSAPAKGEGSSGAAKAADLDEGAKDGTVVMQNLSSLREQLSATLSGPEISLEAIRDELANGHSFPSLQQLRTGALTSAGKAAVGWHDVEKVQPRANDDAPVPFSEIENGLMPTDLVDAAQMVAVGSKRFHLAPGATRDLAQQSRDNVVKNFSEAWTEERQRRMLNRLKKLCIDCQSSKDYKEALVWFIDCIEKLATTMESKMEMPHTTMDVALSEASEPLIQLLENFSNGQSLRSILQTIRALSFGAKEDPNIAAFWKDADAHLRRCLLEDGYVLLVEAEKGTRDLIERFRTLEQDYRRRISQLVGEVKAFVESIRNDVLLLKVLNDIKQVSKDLFVGKDGKLLPSKQLWYELRSVILPALLEKFGILPVPRIKYLHPDFDIVIENVALELKHLLPNILDVKMTNDVHFDFEKIKSSTHEHSLKIKFKGMSLRVHQLAFALTSRLGFTFHDRGIADLLVANFGLSIYLDVPKDPGPHYFIVRKVKVKLPTLQLKVHKSNHRILHAMAGALASSYLTKLILRHFIAEGVTLGLKQLDVQLMAARLSKDGEEGKLDLVEVRRQLAELRDLLKKYHEQAGTLEIDFKGIKGADIKGVGRSIEESHAVKWVKKQVDETGRKEIVRNQWRSNAFDIEGTDTIHSPPPGASQAAREAKKKPEGSTTETTVRKADKELQAVAAQEEPRRAQLQVPQSMDSEVGKMAVRSKDRNGQIAKLEEATERH</sequence>
<dbReference type="AlphaFoldDB" id="A0A316YW64"/>
<dbReference type="PANTHER" id="PTHR31138:SF1">
    <property type="entry name" value="PDZ DOMAIN-CONTAINING PROTEIN"/>
    <property type="match status" value="1"/>
</dbReference>
<dbReference type="GeneID" id="37045885"/>
<feature type="region of interest" description="Disordered" evidence="2">
    <location>
        <begin position="95"/>
        <end position="128"/>
    </location>
</feature>
<proteinExistence type="predicted"/>
<evidence type="ECO:0000256" key="1">
    <source>
        <dbReference type="SAM" id="Coils"/>
    </source>
</evidence>
<gene>
    <name evidence="4" type="ORF">FA10DRAFT_285166</name>
</gene>
<dbReference type="InParanoid" id="A0A316YW64"/>
<feature type="compositionally biased region" description="Basic and acidic residues" evidence="2">
    <location>
        <begin position="916"/>
        <end position="934"/>
    </location>
</feature>